<dbReference type="InterPro" id="IPR036249">
    <property type="entry name" value="Thioredoxin-like_sf"/>
</dbReference>
<evidence type="ECO:0000256" key="2">
    <source>
        <dbReference type="ARBA" id="ARBA00022748"/>
    </source>
</evidence>
<dbReference type="GO" id="GO:0017004">
    <property type="term" value="P:cytochrome complex assembly"/>
    <property type="evidence" value="ECO:0007669"/>
    <property type="project" value="UniProtKB-KW"/>
</dbReference>
<comment type="caution">
    <text evidence="6">The sequence shown here is derived from an EMBL/GenBank/DDBJ whole genome shotgun (WGS) entry which is preliminary data.</text>
</comment>
<dbReference type="PROSITE" id="PS00194">
    <property type="entry name" value="THIOREDOXIN_1"/>
    <property type="match status" value="1"/>
</dbReference>
<evidence type="ECO:0000256" key="1">
    <source>
        <dbReference type="ARBA" id="ARBA00004196"/>
    </source>
</evidence>
<name>A0A2H3NQA3_9BACT</name>
<organism evidence="6 7">
    <name type="scientific">Longimonas halophila</name>
    <dbReference type="NCBI Taxonomy" id="1469170"/>
    <lineage>
        <taxon>Bacteria</taxon>
        <taxon>Pseudomonadati</taxon>
        <taxon>Rhodothermota</taxon>
        <taxon>Rhodothermia</taxon>
        <taxon>Rhodothermales</taxon>
        <taxon>Salisaetaceae</taxon>
        <taxon>Longimonas</taxon>
    </lineage>
</organism>
<evidence type="ECO:0000313" key="7">
    <source>
        <dbReference type="Proteomes" id="UP000221024"/>
    </source>
</evidence>
<proteinExistence type="predicted"/>
<dbReference type="PANTHER" id="PTHR42852">
    <property type="entry name" value="THIOL:DISULFIDE INTERCHANGE PROTEIN DSBE"/>
    <property type="match status" value="1"/>
</dbReference>
<evidence type="ECO:0000313" key="6">
    <source>
        <dbReference type="EMBL" id="PEN05245.1"/>
    </source>
</evidence>
<keyword evidence="2" id="KW-0201">Cytochrome c-type biogenesis</keyword>
<keyword evidence="4" id="KW-1133">Transmembrane helix</keyword>
<dbReference type="InterPro" id="IPR013740">
    <property type="entry name" value="Redoxin"/>
</dbReference>
<dbReference type="InterPro" id="IPR050553">
    <property type="entry name" value="Thioredoxin_ResA/DsbE_sf"/>
</dbReference>
<dbReference type="Gene3D" id="3.40.30.10">
    <property type="entry name" value="Glutaredoxin"/>
    <property type="match status" value="1"/>
</dbReference>
<keyword evidence="3" id="KW-0676">Redox-active center</keyword>
<dbReference type="CDD" id="cd02966">
    <property type="entry name" value="TlpA_like_family"/>
    <property type="match status" value="1"/>
</dbReference>
<gene>
    <name evidence="6" type="ORF">CRI93_13305</name>
</gene>
<dbReference type="InterPro" id="IPR013766">
    <property type="entry name" value="Thioredoxin_domain"/>
</dbReference>
<comment type="subcellular location">
    <subcellularLocation>
        <location evidence="1">Cell envelope</location>
    </subcellularLocation>
</comment>
<dbReference type="InterPro" id="IPR017937">
    <property type="entry name" value="Thioredoxin_CS"/>
</dbReference>
<dbReference type="PROSITE" id="PS51352">
    <property type="entry name" value="THIOREDOXIN_2"/>
    <property type="match status" value="1"/>
</dbReference>
<dbReference type="RefSeq" id="WP_098063196.1">
    <property type="nucleotide sequence ID" value="NZ_PDEP01000015.1"/>
</dbReference>
<dbReference type="GO" id="GO:0030313">
    <property type="term" value="C:cell envelope"/>
    <property type="evidence" value="ECO:0007669"/>
    <property type="project" value="UniProtKB-SubCell"/>
</dbReference>
<dbReference type="Pfam" id="PF08534">
    <property type="entry name" value="Redoxin"/>
    <property type="match status" value="1"/>
</dbReference>
<feature type="domain" description="Thioredoxin" evidence="5">
    <location>
        <begin position="51"/>
        <end position="187"/>
    </location>
</feature>
<dbReference type="Proteomes" id="UP000221024">
    <property type="component" value="Unassembled WGS sequence"/>
</dbReference>
<dbReference type="OrthoDB" id="9794348at2"/>
<reference evidence="6 7" key="1">
    <citation type="submission" date="2017-10" db="EMBL/GenBank/DDBJ databases">
        <title>Draft genome of Longimonas halophila.</title>
        <authorList>
            <person name="Goh K.M."/>
            <person name="Shamsir M.S."/>
            <person name="Lim S.W."/>
        </authorList>
    </citation>
    <scope>NUCLEOTIDE SEQUENCE [LARGE SCALE GENOMIC DNA]</scope>
    <source>
        <strain evidence="6 7">KCTC 42399</strain>
    </source>
</reference>
<accession>A0A2H3NQA3</accession>
<sequence>MLSSTESESPESPTTWTRIGNAVRLYWHWPVLVGVALYLVFQFWPPVIDLEPAGNAAPTFAHETIDGDTFRTADHAGQVMVVNVWATWCPPCRVELPGFVELQNEWGNEVQFVGLATDQQGARVVKPFAEEQGLNYPQIASGPLAYQHFPGEAVPRTYVIDTSGDIRYTHVGFMPKSTLNRVLRALT</sequence>
<dbReference type="SUPFAM" id="SSF52833">
    <property type="entry name" value="Thioredoxin-like"/>
    <property type="match status" value="1"/>
</dbReference>
<dbReference type="PANTHER" id="PTHR42852:SF17">
    <property type="entry name" value="THIOREDOXIN-LIKE PROTEIN HI_1115"/>
    <property type="match status" value="1"/>
</dbReference>
<keyword evidence="4" id="KW-0812">Transmembrane</keyword>
<keyword evidence="4" id="KW-0472">Membrane</keyword>
<dbReference type="EMBL" id="PDEP01000015">
    <property type="protein sequence ID" value="PEN05245.1"/>
    <property type="molecule type" value="Genomic_DNA"/>
</dbReference>
<dbReference type="GO" id="GO:0016491">
    <property type="term" value="F:oxidoreductase activity"/>
    <property type="evidence" value="ECO:0007669"/>
    <property type="project" value="InterPro"/>
</dbReference>
<dbReference type="AlphaFoldDB" id="A0A2H3NQA3"/>
<feature type="transmembrane region" description="Helical" evidence="4">
    <location>
        <begin position="25"/>
        <end position="44"/>
    </location>
</feature>
<protein>
    <submittedName>
        <fullName evidence="6">Cytochrome C biogenesis protein</fullName>
    </submittedName>
</protein>
<evidence type="ECO:0000256" key="3">
    <source>
        <dbReference type="ARBA" id="ARBA00023284"/>
    </source>
</evidence>
<evidence type="ECO:0000259" key="5">
    <source>
        <dbReference type="PROSITE" id="PS51352"/>
    </source>
</evidence>
<evidence type="ECO:0000256" key="4">
    <source>
        <dbReference type="SAM" id="Phobius"/>
    </source>
</evidence>
<keyword evidence="7" id="KW-1185">Reference proteome</keyword>